<dbReference type="Gene3D" id="1.20.1250.20">
    <property type="entry name" value="MFS general substrate transporter like domains"/>
    <property type="match status" value="1"/>
</dbReference>
<keyword evidence="2" id="KW-0813">Transport</keyword>
<accession>A0ABR1R5N0</accession>
<feature type="transmembrane region" description="Helical" evidence="8">
    <location>
        <begin position="394"/>
        <end position="423"/>
    </location>
</feature>
<feature type="domain" description="Major facilitator superfamily (MFS) profile" evidence="9">
    <location>
        <begin position="40"/>
        <end position="502"/>
    </location>
</feature>
<evidence type="ECO:0000256" key="7">
    <source>
        <dbReference type="SAM" id="MobiDB-lite"/>
    </source>
</evidence>
<feature type="transmembrane region" description="Helical" evidence="8">
    <location>
        <begin position="369"/>
        <end position="388"/>
    </location>
</feature>
<dbReference type="InterPro" id="IPR020846">
    <property type="entry name" value="MFS_dom"/>
</dbReference>
<dbReference type="PANTHER" id="PTHR23501:SF187">
    <property type="entry name" value="MAJOR FACILITATOR SUPERFAMILY (MFS) PROFILE DOMAIN-CONTAINING PROTEIN"/>
    <property type="match status" value="1"/>
</dbReference>
<reference evidence="10 11" key="1">
    <citation type="submission" date="2023-01" db="EMBL/GenBank/DDBJ databases">
        <title>Analysis of 21 Apiospora genomes using comparative genomics revels a genus with tremendous synthesis potential of carbohydrate active enzymes and secondary metabolites.</title>
        <authorList>
            <person name="Sorensen T."/>
        </authorList>
    </citation>
    <scope>NUCLEOTIDE SEQUENCE [LARGE SCALE GENOMIC DNA]</scope>
    <source>
        <strain evidence="10 11">CBS 20057</strain>
    </source>
</reference>
<feature type="transmembrane region" description="Helical" evidence="8">
    <location>
        <begin position="106"/>
        <end position="131"/>
    </location>
</feature>
<dbReference type="EMBL" id="JAQQWI010000018">
    <property type="protein sequence ID" value="KAK8001018.1"/>
    <property type="molecule type" value="Genomic_DNA"/>
</dbReference>
<feature type="transmembrane region" description="Helical" evidence="8">
    <location>
        <begin position="37"/>
        <end position="62"/>
    </location>
</feature>
<feature type="transmembrane region" description="Helical" evidence="8">
    <location>
        <begin position="435"/>
        <end position="454"/>
    </location>
</feature>
<dbReference type="Pfam" id="PF07690">
    <property type="entry name" value="MFS_1"/>
    <property type="match status" value="1"/>
</dbReference>
<keyword evidence="5 8" id="KW-0472">Membrane</keyword>
<evidence type="ECO:0000256" key="2">
    <source>
        <dbReference type="ARBA" id="ARBA00022448"/>
    </source>
</evidence>
<dbReference type="InterPro" id="IPR011701">
    <property type="entry name" value="MFS"/>
</dbReference>
<feature type="transmembrane region" description="Helical" evidence="8">
    <location>
        <begin position="137"/>
        <end position="156"/>
    </location>
</feature>
<comment type="caution">
    <text evidence="10">The sequence shown here is derived from an EMBL/GenBank/DDBJ whole genome shotgun (WGS) entry which is preliminary data.</text>
</comment>
<keyword evidence="11" id="KW-1185">Reference proteome</keyword>
<dbReference type="PRINTS" id="PR01036">
    <property type="entry name" value="TCRTETB"/>
</dbReference>
<evidence type="ECO:0000256" key="4">
    <source>
        <dbReference type="ARBA" id="ARBA00022989"/>
    </source>
</evidence>
<feature type="transmembrane region" description="Helical" evidence="8">
    <location>
        <begin position="304"/>
        <end position="323"/>
    </location>
</feature>
<proteinExistence type="predicted"/>
<feature type="compositionally biased region" description="Polar residues" evidence="7">
    <location>
        <begin position="1"/>
        <end position="10"/>
    </location>
</feature>
<comment type="subcellular location">
    <subcellularLocation>
        <location evidence="1">Membrane</location>
        <topology evidence="1">Multi-pass membrane protein</topology>
    </subcellularLocation>
</comment>
<dbReference type="InterPro" id="IPR036259">
    <property type="entry name" value="MFS_trans_sf"/>
</dbReference>
<feature type="transmembrane region" description="Helical" evidence="8">
    <location>
        <begin position="163"/>
        <end position="186"/>
    </location>
</feature>
<evidence type="ECO:0000256" key="3">
    <source>
        <dbReference type="ARBA" id="ARBA00022692"/>
    </source>
</evidence>
<feature type="transmembrane region" description="Helical" evidence="8">
    <location>
        <begin position="263"/>
        <end position="283"/>
    </location>
</feature>
<evidence type="ECO:0000256" key="8">
    <source>
        <dbReference type="SAM" id="Phobius"/>
    </source>
</evidence>
<dbReference type="CDD" id="cd17502">
    <property type="entry name" value="MFS_Azr1_MDR_like"/>
    <property type="match status" value="1"/>
</dbReference>
<dbReference type="Gene3D" id="1.20.1720.10">
    <property type="entry name" value="Multidrug resistance protein D"/>
    <property type="match status" value="1"/>
</dbReference>
<feature type="transmembrane region" description="Helical" evidence="8">
    <location>
        <begin position="74"/>
        <end position="94"/>
    </location>
</feature>
<gene>
    <name evidence="10" type="ORF">PG991_013240</name>
</gene>
<evidence type="ECO:0000313" key="10">
    <source>
        <dbReference type="EMBL" id="KAK8001018.1"/>
    </source>
</evidence>
<dbReference type="PROSITE" id="PS50850">
    <property type="entry name" value="MFS"/>
    <property type="match status" value="1"/>
</dbReference>
<evidence type="ECO:0000256" key="1">
    <source>
        <dbReference type="ARBA" id="ARBA00004141"/>
    </source>
</evidence>
<evidence type="ECO:0000259" key="9">
    <source>
        <dbReference type="PROSITE" id="PS50850"/>
    </source>
</evidence>
<organism evidence="10 11">
    <name type="scientific">Apiospora marii</name>
    <dbReference type="NCBI Taxonomy" id="335849"/>
    <lineage>
        <taxon>Eukaryota</taxon>
        <taxon>Fungi</taxon>
        <taxon>Dikarya</taxon>
        <taxon>Ascomycota</taxon>
        <taxon>Pezizomycotina</taxon>
        <taxon>Sordariomycetes</taxon>
        <taxon>Xylariomycetidae</taxon>
        <taxon>Amphisphaeriales</taxon>
        <taxon>Apiosporaceae</taxon>
        <taxon>Apiospora</taxon>
    </lineage>
</organism>
<feature type="transmembrane region" description="Helical" evidence="8">
    <location>
        <begin position="511"/>
        <end position="529"/>
    </location>
</feature>
<keyword evidence="4 8" id="KW-1133">Transmembrane helix</keyword>
<protein>
    <submittedName>
        <fullName evidence="10">Major facilitator superfamily domain-containing protein</fullName>
    </submittedName>
</protein>
<evidence type="ECO:0000256" key="6">
    <source>
        <dbReference type="ARBA" id="ARBA00023180"/>
    </source>
</evidence>
<feature type="transmembrane region" description="Helical" evidence="8">
    <location>
        <begin position="343"/>
        <end position="362"/>
    </location>
</feature>
<feature type="compositionally biased region" description="Basic and acidic residues" evidence="7">
    <location>
        <begin position="11"/>
        <end position="22"/>
    </location>
</feature>
<dbReference type="SUPFAM" id="SSF103473">
    <property type="entry name" value="MFS general substrate transporter"/>
    <property type="match status" value="1"/>
</dbReference>
<sequence length="566" mass="61121">MQTEAKQTFPKSHDAPGPKKPQEAASPRESMNRSIRFWGIFVALCMIAFICALDVAVITTALPTITEAVGGGTQYVWIANSFVVASAVVQPLFSQLADVFGRRVPLAISLTLFLLGSGIAGGSFNAAMLIAGRTIQGIGAGGLYVLTDIVCCDLVPLRERGKYVGLMNSFSGVAAAIGPVIGGALAQHNWRWIFYMNLPICGFAWLVFLAFMRMKTGQEALAQQSTTQKLQRVDYLGSLIFIPSILALLLGLVMGGIQHPWSSWQIILPIVLGVVGWAVFHLQQSYFASWPSVPARLFQNRTSLTVYLLTFTSSVIVQQTAYFLPVYFQAVKGTSALTSGTNFLPFAIGTLAFAVVGGVMLSKFGAYRPIHAVSFALSAVGFGLFTILDGKSKPVAWVFFQLIASAGSGFTMATFLPAIMAALPESDVATATGAYGFIRTFGYIWGVSIPAVIFNSVVNSNLWTISDRNIQDSMRDGKAYAYASEIRTIHGATSESLRDEISYVYIEGLKAIWWLGLGLSLASFLCVGFEKGLELRTELETEYGINEVKRTEELGESGGEVGRPKA</sequence>
<dbReference type="PANTHER" id="PTHR23501">
    <property type="entry name" value="MAJOR FACILITATOR SUPERFAMILY"/>
    <property type="match status" value="1"/>
</dbReference>
<keyword evidence="3 8" id="KW-0812">Transmembrane</keyword>
<evidence type="ECO:0000313" key="11">
    <source>
        <dbReference type="Proteomes" id="UP001396898"/>
    </source>
</evidence>
<evidence type="ECO:0000256" key="5">
    <source>
        <dbReference type="ARBA" id="ARBA00023136"/>
    </source>
</evidence>
<feature type="transmembrane region" description="Helical" evidence="8">
    <location>
        <begin position="233"/>
        <end position="257"/>
    </location>
</feature>
<feature type="region of interest" description="Disordered" evidence="7">
    <location>
        <begin position="1"/>
        <end position="28"/>
    </location>
</feature>
<feature type="transmembrane region" description="Helical" evidence="8">
    <location>
        <begin position="192"/>
        <end position="212"/>
    </location>
</feature>
<keyword evidence="6" id="KW-0325">Glycoprotein</keyword>
<name>A0ABR1R5N0_9PEZI</name>
<dbReference type="Proteomes" id="UP001396898">
    <property type="component" value="Unassembled WGS sequence"/>
</dbReference>